<feature type="transmembrane region" description="Helical" evidence="5">
    <location>
        <begin position="441"/>
        <end position="464"/>
    </location>
</feature>
<feature type="transmembrane region" description="Helical" evidence="5">
    <location>
        <begin position="380"/>
        <end position="403"/>
    </location>
</feature>
<dbReference type="AlphaFoldDB" id="A0A6A7FPC7"/>
<feature type="domain" description="Major facilitator superfamily (MFS) profile" evidence="6">
    <location>
        <begin position="35"/>
        <end position="469"/>
    </location>
</feature>
<feature type="transmembrane region" description="Helical" evidence="5">
    <location>
        <begin position="199"/>
        <end position="216"/>
    </location>
</feature>
<evidence type="ECO:0000256" key="4">
    <source>
        <dbReference type="ARBA" id="ARBA00023136"/>
    </source>
</evidence>
<keyword evidence="4 5" id="KW-0472">Membrane</keyword>
<keyword evidence="3 5" id="KW-1133">Transmembrane helix</keyword>
<dbReference type="InterPro" id="IPR005829">
    <property type="entry name" value="Sugar_transporter_CS"/>
</dbReference>
<dbReference type="Gene3D" id="1.20.1250.20">
    <property type="entry name" value="MFS general substrate transporter like domains"/>
    <property type="match status" value="1"/>
</dbReference>
<dbReference type="PROSITE" id="PS00216">
    <property type="entry name" value="SUGAR_TRANSPORT_1"/>
    <property type="match status" value="1"/>
</dbReference>
<proteinExistence type="evidence at transcript level"/>
<evidence type="ECO:0000256" key="5">
    <source>
        <dbReference type="SAM" id="Phobius"/>
    </source>
</evidence>
<name>A0A6A7FPC7_9CRUS</name>
<dbReference type="InterPro" id="IPR020846">
    <property type="entry name" value="MFS_dom"/>
</dbReference>
<sequence>MRNASIPWEEGSDGVARYSRCRYYVRDYEEVISLLPADPSAPVLAPPLDTNTTTCSSWHYDRSLYTNTVVSEWNLVCEDRWLMSSAQASYMAGFMVGALVLSELADKYGRRTLLLWSTLLFTVTTIATYFSTSYLMFITFRFFVAAFGSGVFLSNYVILMESLGLHSRTLFGVLYHIFFTTGICILALLGYLYRDWRDLQLASSLPTILLLSYYFLTPESPRWLMMEGRHEEALVILRRMAKFNRGSLPQQQQLQLYIDVIDRERHKKYAPSSFKEKCFWFMQSQLTLVRTPNMRRRCLITFFAWFVISMIYYGLAFNGGNLNLPPYVLMTTNGVVEFVACFSTIWILNVCGRRLSLCILLVVCGVACLVIVFIPVELSWVNMVLSSVGRFFIAPGFTVVFMYSVELVPTHVRNVAIGTSSMCARIGSGIAPYIVDLLGAVHYAVPSTVFGGFAVTAGLLSLLLPETGKQRLPESIKEIEAMPR</sequence>
<dbReference type="PROSITE" id="PS50850">
    <property type="entry name" value="MFS"/>
    <property type="match status" value="1"/>
</dbReference>
<feature type="transmembrane region" description="Helical" evidence="5">
    <location>
        <begin position="327"/>
        <end position="348"/>
    </location>
</feature>
<reference evidence="7" key="1">
    <citation type="submission" date="2017-11" db="EMBL/GenBank/DDBJ databases">
        <title>The sensing device of the deep-sea amphipod.</title>
        <authorList>
            <person name="Kobayashi H."/>
            <person name="Nagahama T."/>
            <person name="Arai W."/>
            <person name="Sasagawa Y."/>
            <person name="Umeda M."/>
            <person name="Hayashi T."/>
            <person name="Nikaido I."/>
            <person name="Watanabe H."/>
            <person name="Oguri K."/>
            <person name="Kitazato H."/>
            <person name="Fujioka K."/>
            <person name="Kido Y."/>
            <person name="Takami H."/>
        </authorList>
    </citation>
    <scope>NUCLEOTIDE SEQUENCE</scope>
    <source>
        <tissue evidence="7">Whole body</tissue>
    </source>
</reference>
<dbReference type="GO" id="GO:0022857">
    <property type="term" value="F:transmembrane transporter activity"/>
    <property type="evidence" value="ECO:0007669"/>
    <property type="project" value="InterPro"/>
</dbReference>
<protein>
    <submittedName>
        <fullName evidence="7">Organic cation transporter protein-like</fullName>
    </submittedName>
</protein>
<feature type="transmembrane region" description="Helical" evidence="5">
    <location>
        <begin position="355"/>
        <end position="374"/>
    </location>
</feature>
<feature type="transmembrane region" description="Helical" evidence="5">
    <location>
        <begin position="415"/>
        <end position="435"/>
    </location>
</feature>
<evidence type="ECO:0000259" key="6">
    <source>
        <dbReference type="PROSITE" id="PS50850"/>
    </source>
</evidence>
<keyword evidence="2 5" id="KW-0812">Transmembrane</keyword>
<dbReference type="InterPro" id="IPR036259">
    <property type="entry name" value="MFS_trans_sf"/>
</dbReference>
<accession>A0A6A7FPC7</accession>
<evidence type="ECO:0000313" key="7">
    <source>
        <dbReference type="EMBL" id="LAC20447.1"/>
    </source>
</evidence>
<comment type="subcellular location">
    <subcellularLocation>
        <location evidence="1">Membrane</location>
        <topology evidence="1">Multi-pass membrane protein</topology>
    </subcellularLocation>
</comment>
<dbReference type="Pfam" id="PF00083">
    <property type="entry name" value="Sugar_tr"/>
    <property type="match status" value="1"/>
</dbReference>
<feature type="transmembrane region" description="Helical" evidence="5">
    <location>
        <begin position="113"/>
        <end position="132"/>
    </location>
</feature>
<dbReference type="PANTHER" id="PTHR24064">
    <property type="entry name" value="SOLUTE CARRIER FAMILY 22 MEMBER"/>
    <property type="match status" value="1"/>
</dbReference>
<feature type="transmembrane region" description="Helical" evidence="5">
    <location>
        <begin position="298"/>
        <end position="315"/>
    </location>
</feature>
<evidence type="ECO:0000256" key="3">
    <source>
        <dbReference type="ARBA" id="ARBA00022989"/>
    </source>
</evidence>
<dbReference type="EMBL" id="IACT01001083">
    <property type="protein sequence ID" value="LAC20447.1"/>
    <property type="molecule type" value="mRNA"/>
</dbReference>
<feature type="transmembrane region" description="Helical" evidence="5">
    <location>
        <begin position="170"/>
        <end position="193"/>
    </location>
</feature>
<dbReference type="SUPFAM" id="SSF103473">
    <property type="entry name" value="MFS general substrate transporter"/>
    <property type="match status" value="1"/>
</dbReference>
<evidence type="ECO:0000256" key="2">
    <source>
        <dbReference type="ARBA" id="ARBA00022692"/>
    </source>
</evidence>
<dbReference type="InterPro" id="IPR005828">
    <property type="entry name" value="MFS_sugar_transport-like"/>
</dbReference>
<dbReference type="CDD" id="cd17317">
    <property type="entry name" value="MFS_SLC22"/>
    <property type="match status" value="1"/>
</dbReference>
<organism evidence="7">
    <name type="scientific">Hirondellea gigas</name>
    <dbReference type="NCBI Taxonomy" id="1518452"/>
    <lineage>
        <taxon>Eukaryota</taxon>
        <taxon>Metazoa</taxon>
        <taxon>Ecdysozoa</taxon>
        <taxon>Arthropoda</taxon>
        <taxon>Crustacea</taxon>
        <taxon>Multicrustacea</taxon>
        <taxon>Malacostraca</taxon>
        <taxon>Eumalacostraca</taxon>
        <taxon>Peracarida</taxon>
        <taxon>Amphipoda</taxon>
        <taxon>Amphilochidea</taxon>
        <taxon>Lysianassida</taxon>
        <taxon>Lysianassidira</taxon>
        <taxon>Lysianassoidea</taxon>
        <taxon>Lysianassidae</taxon>
        <taxon>Hirondellea</taxon>
    </lineage>
</organism>
<evidence type="ECO:0000256" key="1">
    <source>
        <dbReference type="ARBA" id="ARBA00004141"/>
    </source>
</evidence>
<dbReference type="GO" id="GO:0016020">
    <property type="term" value="C:membrane"/>
    <property type="evidence" value="ECO:0007669"/>
    <property type="project" value="UniProtKB-SubCell"/>
</dbReference>
<feature type="transmembrane region" description="Helical" evidence="5">
    <location>
        <begin position="138"/>
        <end position="158"/>
    </location>
</feature>